<evidence type="ECO:0000256" key="6">
    <source>
        <dbReference type="ARBA" id="ARBA00022692"/>
    </source>
</evidence>
<proteinExistence type="inferred from homology"/>
<comment type="function">
    <text evidence="16">Core subunit of the mitochondrial membrane respiratory chain NADH dehydrogenase (Complex I) which catalyzes electron transfer from NADH through the respiratory chain, using ubiquinone as an electron acceptor. Essential for the catalytic activity and assembly of complex I.</text>
</comment>
<dbReference type="InterPro" id="IPR001750">
    <property type="entry name" value="ND/Mrp_TM"/>
</dbReference>
<keyword evidence="7" id="KW-0999">Mitochondrion inner membrane</keyword>
<evidence type="ECO:0000256" key="14">
    <source>
        <dbReference type="ARBA" id="ARBA00023136"/>
    </source>
</evidence>
<feature type="domain" description="NADH-Ubiquinone oxidoreductase (complex I) chain 5 N-terminal" evidence="19">
    <location>
        <begin position="64"/>
        <end position="114"/>
    </location>
</feature>
<evidence type="ECO:0000256" key="8">
    <source>
        <dbReference type="ARBA" id="ARBA00022967"/>
    </source>
</evidence>
<evidence type="ECO:0000256" key="13">
    <source>
        <dbReference type="ARBA" id="ARBA00023128"/>
    </source>
</evidence>
<keyword evidence="17" id="KW-0732">Signal</keyword>
<dbReference type="NCBIfam" id="TIGR01974">
    <property type="entry name" value="NDH_I_L"/>
    <property type="match status" value="1"/>
</dbReference>
<feature type="transmembrane region" description="Helical" evidence="16">
    <location>
        <begin position="136"/>
        <end position="155"/>
    </location>
</feature>
<evidence type="ECO:0000256" key="1">
    <source>
        <dbReference type="ARBA" id="ARBA00004448"/>
    </source>
</evidence>
<feature type="transmembrane region" description="Helical" evidence="16">
    <location>
        <begin position="28"/>
        <end position="46"/>
    </location>
</feature>
<keyword evidence="6 16" id="KW-0812">Transmembrane</keyword>
<evidence type="ECO:0000256" key="5">
    <source>
        <dbReference type="ARBA" id="ARBA00022660"/>
    </source>
</evidence>
<keyword evidence="10 16" id="KW-1133">Transmembrane helix</keyword>
<feature type="transmembrane region" description="Helical" evidence="16">
    <location>
        <begin position="451"/>
        <end position="473"/>
    </location>
</feature>
<gene>
    <name evidence="21" type="primary">nad5</name>
</gene>
<organism evidence="21">
    <name type="scientific">Carybdea alata</name>
    <name type="common">Hawaiian box jellyfish</name>
    <dbReference type="NCBI Taxonomy" id="1193083"/>
    <lineage>
        <taxon>Eukaryota</taxon>
        <taxon>Metazoa</taxon>
        <taxon>Cnidaria</taxon>
        <taxon>Cubozoa</taxon>
        <taxon>Carybdeida</taxon>
        <taxon>Alatinidae</taxon>
        <taxon>Alatina</taxon>
    </lineage>
</organism>
<feature type="chain" id="PRO_5003522512" description="NADH-ubiquinone oxidoreductase chain 5" evidence="17">
    <location>
        <begin position="21"/>
        <end position="607"/>
    </location>
</feature>
<dbReference type="GO" id="GO:0008137">
    <property type="term" value="F:NADH dehydrogenase (ubiquinone) activity"/>
    <property type="evidence" value="ECO:0007669"/>
    <property type="project" value="UniProtKB-EC"/>
</dbReference>
<feature type="transmembrane region" description="Helical" evidence="16">
    <location>
        <begin position="201"/>
        <end position="221"/>
    </location>
</feature>
<keyword evidence="8" id="KW-1278">Translocase</keyword>
<dbReference type="NCBIfam" id="NF005141">
    <property type="entry name" value="PRK06590.1"/>
    <property type="match status" value="1"/>
</dbReference>
<evidence type="ECO:0000256" key="15">
    <source>
        <dbReference type="ARBA" id="ARBA00049551"/>
    </source>
</evidence>
<evidence type="ECO:0000256" key="3">
    <source>
        <dbReference type="ARBA" id="ARBA00021096"/>
    </source>
</evidence>
<dbReference type="EMBL" id="JN642329">
    <property type="protein sequence ID" value="AEP83089.1"/>
    <property type="molecule type" value="Genomic_DNA"/>
</dbReference>
<dbReference type="InterPro" id="IPR003945">
    <property type="entry name" value="NU5C-like"/>
</dbReference>
<keyword evidence="11 16" id="KW-0520">NAD</keyword>
<feature type="transmembrane region" description="Helical" evidence="16">
    <location>
        <begin position="328"/>
        <end position="346"/>
    </location>
</feature>
<dbReference type="PANTHER" id="PTHR42829">
    <property type="entry name" value="NADH-UBIQUINONE OXIDOREDUCTASE CHAIN 5"/>
    <property type="match status" value="1"/>
</dbReference>
<dbReference type="Pfam" id="PF06455">
    <property type="entry name" value="NADH5_C"/>
    <property type="match status" value="1"/>
</dbReference>
<keyword evidence="12 16" id="KW-0830">Ubiquinone</keyword>
<feature type="transmembrane region" description="Helical" evidence="16">
    <location>
        <begin position="81"/>
        <end position="101"/>
    </location>
</feature>
<geneLocation type="mitochondrion" evidence="21"/>
<dbReference type="PANTHER" id="PTHR42829:SF2">
    <property type="entry name" value="NADH-UBIQUINONE OXIDOREDUCTASE CHAIN 5"/>
    <property type="match status" value="1"/>
</dbReference>
<dbReference type="PRINTS" id="PR01435">
    <property type="entry name" value="NPOXDRDTASE5"/>
</dbReference>
<comment type="catalytic activity">
    <reaction evidence="15 16">
        <text>a ubiquinone + NADH + 5 H(+)(in) = a ubiquinol + NAD(+) + 4 H(+)(out)</text>
        <dbReference type="Rhea" id="RHEA:29091"/>
        <dbReference type="Rhea" id="RHEA-COMP:9565"/>
        <dbReference type="Rhea" id="RHEA-COMP:9566"/>
        <dbReference type="ChEBI" id="CHEBI:15378"/>
        <dbReference type="ChEBI" id="CHEBI:16389"/>
        <dbReference type="ChEBI" id="CHEBI:17976"/>
        <dbReference type="ChEBI" id="CHEBI:57540"/>
        <dbReference type="ChEBI" id="CHEBI:57945"/>
        <dbReference type="EC" id="7.1.1.2"/>
    </reaction>
</comment>
<feature type="transmembrane region" description="Helical" evidence="16">
    <location>
        <begin position="525"/>
        <end position="545"/>
    </location>
</feature>
<evidence type="ECO:0000259" key="18">
    <source>
        <dbReference type="Pfam" id="PF00361"/>
    </source>
</evidence>
<evidence type="ECO:0000256" key="2">
    <source>
        <dbReference type="ARBA" id="ARBA00012944"/>
    </source>
</evidence>
<dbReference type="EC" id="7.1.1.2" evidence="2 16"/>
<feature type="transmembrane region" description="Helical" evidence="16">
    <location>
        <begin position="485"/>
        <end position="505"/>
    </location>
</feature>
<dbReference type="InterPro" id="IPR010934">
    <property type="entry name" value="NADH_DH_su5_C"/>
</dbReference>
<evidence type="ECO:0000259" key="19">
    <source>
        <dbReference type="Pfam" id="PF00662"/>
    </source>
</evidence>
<dbReference type="Pfam" id="PF00361">
    <property type="entry name" value="Proton_antipo_M"/>
    <property type="match status" value="1"/>
</dbReference>
<evidence type="ECO:0000256" key="10">
    <source>
        <dbReference type="ARBA" id="ARBA00022989"/>
    </source>
</evidence>
<dbReference type="InterPro" id="IPR001516">
    <property type="entry name" value="Proton_antipo_N"/>
</dbReference>
<dbReference type="GO" id="GO:0042773">
    <property type="term" value="P:ATP synthesis coupled electron transport"/>
    <property type="evidence" value="ECO:0007669"/>
    <property type="project" value="InterPro"/>
</dbReference>
<keyword evidence="5" id="KW-0679">Respiratory chain</keyword>
<comment type="similarity">
    <text evidence="16">Belongs to the complex I subunit 5 family.</text>
</comment>
<feature type="domain" description="NADH dehydrogenase subunit 5 C-terminal" evidence="20">
    <location>
        <begin position="421"/>
        <end position="605"/>
    </location>
</feature>
<dbReference type="PRINTS" id="PR01434">
    <property type="entry name" value="NADHDHGNASE5"/>
</dbReference>
<feature type="transmembrane region" description="Helical" evidence="16">
    <location>
        <begin position="113"/>
        <end position="130"/>
    </location>
</feature>
<dbReference type="Pfam" id="PF00662">
    <property type="entry name" value="Proton_antipo_N"/>
    <property type="match status" value="1"/>
</dbReference>
<feature type="transmembrane region" description="Helical" evidence="16">
    <location>
        <begin position="167"/>
        <end position="189"/>
    </location>
</feature>
<name>G9IBX6_CARAL</name>
<reference evidence="21" key="1">
    <citation type="journal article" date="2012" name="Genome Biol. Evol.">
        <title>First complete mitochondrial genome sequence from a box jellyfish reveals a highly fragmented linear architecture and insights into telomere evolution.</title>
        <authorList>
            <person name="Smith D.R."/>
            <person name="Kayal E."/>
            <person name="Yanagihara A.A."/>
            <person name="Collins A.G."/>
            <person name="Pirro S."/>
            <person name="Keeling P.J."/>
        </authorList>
    </citation>
    <scope>NUCLEOTIDE SEQUENCE</scope>
    <source>
        <strain evidence="21">A</strain>
    </source>
</reference>
<evidence type="ECO:0000256" key="12">
    <source>
        <dbReference type="ARBA" id="ARBA00023075"/>
    </source>
</evidence>
<evidence type="ECO:0000256" key="7">
    <source>
        <dbReference type="ARBA" id="ARBA00022792"/>
    </source>
</evidence>
<keyword evidence="4 16" id="KW-0813">Transport</keyword>
<feature type="transmembrane region" description="Helical" evidence="16">
    <location>
        <begin position="272"/>
        <end position="293"/>
    </location>
</feature>
<evidence type="ECO:0000256" key="9">
    <source>
        <dbReference type="ARBA" id="ARBA00022982"/>
    </source>
</evidence>
<comment type="subcellular location">
    <subcellularLocation>
        <location evidence="1">Mitochondrion inner membrane</location>
        <topology evidence="1">Multi-pass membrane protein</topology>
    </subcellularLocation>
</comment>
<protein>
    <recommendedName>
        <fullName evidence="3 16">NADH-ubiquinone oxidoreductase chain 5</fullName>
        <ecNumber evidence="2 16">7.1.1.2</ecNumber>
    </recommendedName>
</protein>
<dbReference type="GO" id="GO:0015990">
    <property type="term" value="P:electron transport coupled proton transport"/>
    <property type="evidence" value="ECO:0007669"/>
    <property type="project" value="TreeGrafter"/>
</dbReference>
<dbReference type="GO" id="GO:0003954">
    <property type="term" value="F:NADH dehydrogenase activity"/>
    <property type="evidence" value="ECO:0007669"/>
    <property type="project" value="TreeGrafter"/>
</dbReference>
<feature type="transmembrane region" description="Helical" evidence="16">
    <location>
        <begin position="405"/>
        <end position="431"/>
    </location>
</feature>
<evidence type="ECO:0000256" key="4">
    <source>
        <dbReference type="ARBA" id="ARBA00022448"/>
    </source>
</evidence>
<evidence type="ECO:0000256" key="16">
    <source>
        <dbReference type="RuleBase" id="RU003404"/>
    </source>
</evidence>
<feature type="transmembrane region" description="Helical" evidence="16">
    <location>
        <begin position="588"/>
        <end position="606"/>
    </location>
</feature>
<keyword evidence="9" id="KW-0249">Electron transport</keyword>
<feature type="transmembrane region" description="Helical" evidence="16">
    <location>
        <begin position="358"/>
        <end position="385"/>
    </location>
</feature>
<evidence type="ECO:0000256" key="11">
    <source>
        <dbReference type="ARBA" id="ARBA00023027"/>
    </source>
</evidence>
<feature type="transmembrane region" description="Helical" evidence="16">
    <location>
        <begin position="242"/>
        <end position="260"/>
    </location>
</feature>
<sequence>MSLILLWFPLISFMSCVGLGRYLGQEGSSLISCLLLFLGFLFSWFVAYKYLLVGLDCVTSLWSWVPLSSLLIKVTLTLDKLSILMLTVVFTVSFLVHWYSTSYMWGDPHLPRFMSYLSLFTFFMVLLVQANNLPLLFIGWEGVGLCSYLLVNFWYTRMLANTSAIKAMLVNRVGDLALILAMGLIWAQLGGFEWTTINQAVMKPGLITTLICVLLLVGAAGKSAQLGLHTWLPDAMEGPTPVSALIHAATMVTAGVFLILRCAPLFESTPTGLVVTLLLGSITALFAASTGLAQTDIKKVIAYSTTSQLGYMVASCGLYQFTLGFNHLINHAYFKALLFLSAGAIIHTNMNEQDLRRFGGLWATSPITLVGITIGSISLMGFPFMTGFYSKDLILEISSMGNYPYWANFLLLGGAGLTAAYSVKIVILTFINKPLMGRKNNLDHDSNSWSILSPLIMLSIGSISVGFIIFPWVNFPLTHPLLDSYIKVLPLGVSILSVSIISWIYSSKVSTKMVKNPNFQEINSFLFYAWQFNLIINHLVAKTLWSLSHHHLYKLVDRGWIEELFPKLATKGGTTLSKKLSLVQSGEILNYIAILIVFFTLVATLTY</sequence>
<dbReference type="AlphaFoldDB" id="G9IBX6"/>
<dbReference type="GO" id="GO:0005743">
    <property type="term" value="C:mitochondrial inner membrane"/>
    <property type="evidence" value="ECO:0007669"/>
    <property type="project" value="UniProtKB-SubCell"/>
</dbReference>
<feature type="domain" description="NADH:quinone oxidoreductase/Mrp antiporter transmembrane" evidence="18">
    <location>
        <begin position="130"/>
        <end position="413"/>
    </location>
</feature>
<evidence type="ECO:0000259" key="20">
    <source>
        <dbReference type="Pfam" id="PF06455"/>
    </source>
</evidence>
<dbReference type="InterPro" id="IPR018393">
    <property type="entry name" value="NADHpl_OxRdtase_5_subgr"/>
</dbReference>
<evidence type="ECO:0000313" key="21">
    <source>
        <dbReference type="EMBL" id="AEP83089.1"/>
    </source>
</evidence>
<keyword evidence="13 16" id="KW-0496">Mitochondrion</keyword>
<evidence type="ECO:0000256" key="17">
    <source>
        <dbReference type="SAM" id="SignalP"/>
    </source>
</evidence>
<feature type="transmembrane region" description="Helical" evidence="16">
    <location>
        <begin position="300"/>
        <end position="322"/>
    </location>
</feature>
<feature type="signal peptide" evidence="17">
    <location>
        <begin position="1"/>
        <end position="20"/>
    </location>
</feature>
<keyword evidence="14 16" id="KW-0472">Membrane</keyword>
<accession>G9IBX6</accession>